<proteinExistence type="predicted"/>
<feature type="transmembrane region" description="Helical" evidence="1">
    <location>
        <begin position="305"/>
        <end position="324"/>
    </location>
</feature>
<evidence type="ECO:0000256" key="2">
    <source>
        <dbReference type="SAM" id="SignalP"/>
    </source>
</evidence>
<keyword evidence="2" id="KW-0732">Signal</keyword>
<sequence length="332" mass="35543">MAALIVLLPMAALFQTAAIGDSGAMVVQRGQDDQPGEPKGVFTLRLLEAPVARRDDPRAYTSIVDHLSPGTTIHRRVEISNTTSRTLSIDLYAAAASIAKRTFTYAAGRAQNELTEWTSVDHPVLKLVPDSKKTARITIRVPPTASRGERYGVVWAEVASTGAGTVKVVNRVGIRIYLDVGPGGEPPSAFEILELVPARSAQGEPQLTAHIRNTGERALEITGQLWLSNGPAGLQAGPFAVPPGTSLLPGDTAQVTATLDKQLPDGPWQARLWLRSGRVEHTATGTITFPAAGVGKAINLNASHIPFYVAAVAVLACMMILFIVRRRRVRTR</sequence>
<keyword evidence="4" id="KW-1185">Reference proteome</keyword>
<keyword evidence="1" id="KW-1133">Transmembrane helix</keyword>
<evidence type="ECO:0000313" key="3">
    <source>
        <dbReference type="EMBL" id="MFB9622103.1"/>
    </source>
</evidence>
<keyword evidence="1" id="KW-0812">Transmembrane</keyword>
<dbReference type="Proteomes" id="UP001589532">
    <property type="component" value="Unassembled WGS sequence"/>
</dbReference>
<evidence type="ECO:0008006" key="5">
    <source>
        <dbReference type="Google" id="ProtNLM"/>
    </source>
</evidence>
<protein>
    <recommendedName>
        <fullName evidence="5">Peptidase</fullName>
    </recommendedName>
</protein>
<feature type="signal peptide" evidence="2">
    <location>
        <begin position="1"/>
        <end position="17"/>
    </location>
</feature>
<gene>
    <name evidence="3" type="ORF">ACFFSA_03340</name>
</gene>
<comment type="caution">
    <text evidence="3">The sequence shown here is derived from an EMBL/GenBank/DDBJ whole genome shotgun (WGS) entry which is preliminary data.</text>
</comment>
<evidence type="ECO:0000256" key="1">
    <source>
        <dbReference type="SAM" id="Phobius"/>
    </source>
</evidence>
<dbReference type="RefSeq" id="WP_345001828.1">
    <property type="nucleotide sequence ID" value="NZ_BAAAXV010000009.1"/>
</dbReference>
<reference evidence="3 4" key="1">
    <citation type="submission" date="2024-09" db="EMBL/GenBank/DDBJ databases">
        <authorList>
            <person name="Sun Q."/>
            <person name="Mori K."/>
        </authorList>
    </citation>
    <scope>NUCLEOTIDE SEQUENCE [LARGE SCALE GENOMIC DNA]</scope>
    <source>
        <strain evidence="3 4">JCM 3143</strain>
    </source>
</reference>
<dbReference type="EMBL" id="JBHMBW010000002">
    <property type="protein sequence ID" value="MFB9622103.1"/>
    <property type="molecule type" value="Genomic_DNA"/>
</dbReference>
<organism evidence="3 4">
    <name type="scientific">Nonomuraea helvata</name>
    <dbReference type="NCBI Taxonomy" id="37484"/>
    <lineage>
        <taxon>Bacteria</taxon>
        <taxon>Bacillati</taxon>
        <taxon>Actinomycetota</taxon>
        <taxon>Actinomycetes</taxon>
        <taxon>Streptosporangiales</taxon>
        <taxon>Streptosporangiaceae</taxon>
        <taxon>Nonomuraea</taxon>
    </lineage>
</organism>
<keyword evidence="1" id="KW-0472">Membrane</keyword>
<accession>A0ABV5RTE7</accession>
<name>A0ABV5RTE7_9ACTN</name>
<evidence type="ECO:0000313" key="4">
    <source>
        <dbReference type="Proteomes" id="UP001589532"/>
    </source>
</evidence>
<feature type="chain" id="PRO_5046751338" description="Peptidase" evidence="2">
    <location>
        <begin position="18"/>
        <end position="332"/>
    </location>
</feature>